<dbReference type="Proteomes" id="UP000054477">
    <property type="component" value="Unassembled WGS sequence"/>
</dbReference>
<protein>
    <submittedName>
        <fullName evidence="2">Unplaced genomic scaffold K443scaffold_30, whole genome shotgun sequence</fullName>
    </submittedName>
</protein>
<gene>
    <name evidence="2" type="ORF">K443DRAFT_4238</name>
</gene>
<evidence type="ECO:0000313" key="2">
    <source>
        <dbReference type="EMBL" id="KIK04880.1"/>
    </source>
</evidence>
<sequence length="124" mass="13987">MPISDVVYQRREILHYLADDVKQDLIEAWTLSFDATFARDMAKLARRWECVPLGSDSSKQVKGILNEVSLVIQKHLIQGNNVAECRLPIPITRRLSVALGLQNKKTPIKGHDNSDVEDLPPLVD</sequence>
<keyword evidence="3" id="KW-1185">Reference proteome</keyword>
<feature type="region of interest" description="Disordered" evidence="1">
    <location>
        <begin position="105"/>
        <end position="124"/>
    </location>
</feature>
<name>A0A0C9WYJ5_9AGAR</name>
<reference evidence="2 3" key="1">
    <citation type="submission" date="2014-04" db="EMBL/GenBank/DDBJ databases">
        <authorList>
            <consortium name="DOE Joint Genome Institute"/>
            <person name="Kuo A."/>
            <person name="Kohler A."/>
            <person name="Nagy L.G."/>
            <person name="Floudas D."/>
            <person name="Copeland A."/>
            <person name="Barry K.W."/>
            <person name="Cichocki N."/>
            <person name="Veneault-Fourrey C."/>
            <person name="LaButti K."/>
            <person name="Lindquist E.A."/>
            <person name="Lipzen A."/>
            <person name="Lundell T."/>
            <person name="Morin E."/>
            <person name="Murat C."/>
            <person name="Sun H."/>
            <person name="Tunlid A."/>
            <person name="Henrissat B."/>
            <person name="Grigoriev I.V."/>
            <person name="Hibbett D.S."/>
            <person name="Martin F."/>
            <person name="Nordberg H.P."/>
            <person name="Cantor M.N."/>
            <person name="Hua S.X."/>
        </authorList>
    </citation>
    <scope>NUCLEOTIDE SEQUENCE [LARGE SCALE GENOMIC DNA]</scope>
    <source>
        <strain evidence="2 3">LaAM-08-1</strain>
    </source>
</reference>
<proteinExistence type="predicted"/>
<evidence type="ECO:0000256" key="1">
    <source>
        <dbReference type="SAM" id="MobiDB-lite"/>
    </source>
</evidence>
<evidence type="ECO:0000313" key="3">
    <source>
        <dbReference type="Proteomes" id="UP000054477"/>
    </source>
</evidence>
<accession>A0A0C9WYJ5</accession>
<dbReference type="AlphaFoldDB" id="A0A0C9WYJ5"/>
<dbReference type="EMBL" id="KN838565">
    <property type="protein sequence ID" value="KIK04880.1"/>
    <property type="molecule type" value="Genomic_DNA"/>
</dbReference>
<dbReference type="HOGENOM" id="CLU_2210480_0_0_1"/>
<organism evidence="2 3">
    <name type="scientific">Laccaria amethystina LaAM-08-1</name>
    <dbReference type="NCBI Taxonomy" id="1095629"/>
    <lineage>
        <taxon>Eukaryota</taxon>
        <taxon>Fungi</taxon>
        <taxon>Dikarya</taxon>
        <taxon>Basidiomycota</taxon>
        <taxon>Agaricomycotina</taxon>
        <taxon>Agaricomycetes</taxon>
        <taxon>Agaricomycetidae</taxon>
        <taxon>Agaricales</taxon>
        <taxon>Agaricineae</taxon>
        <taxon>Hydnangiaceae</taxon>
        <taxon>Laccaria</taxon>
    </lineage>
</organism>
<reference evidence="3" key="2">
    <citation type="submission" date="2015-01" db="EMBL/GenBank/DDBJ databases">
        <title>Evolutionary Origins and Diversification of the Mycorrhizal Mutualists.</title>
        <authorList>
            <consortium name="DOE Joint Genome Institute"/>
            <consortium name="Mycorrhizal Genomics Consortium"/>
            <person name="Kohler A."/>
            <person name="Kuo A."/>
            <person name="Nagy L.G."/>
            <person name="Floudas D."/>
            <person name="Copeland A."/>
            <person name="Barry K.W."/>
            <person name="Cichocki N."/>
            <person name="Veneault-Fourrey C."/>
            <person name="LaButti K."/>
            <person name="Lindquist E.A."/>
            <person name="Lipzen A."/>
            <person name="Lundell T."/>
            <person name="Morin E."/>
            <person name="Murat C."/>
            <person name="Riley R."/>
            <person name="Ohm R."/>
            <person name="Sun H."/>
            <person name="Tunlid A."/>
            <person name="Henrissat B."/>
            <person name="Grigoriev I.V."/>
            <person name="Hibbett D.S."/>
            <person name="Martin F."/>
        </authorList>
    </citation>
    <scope>NUCLEOTIDE SEQUENCE [LARGE SCALE GENOMIC DNA]</scope>
    <source>
        <strain evidence="3">LaAM-08-1</strain>
    </source>
</reference>